<dbReference type="PANTHER" id="PTHR48229">
    <property type="entry name" value="CAIB/BAIF FAMILY ENZYME (AFU_ORTHOLOGUE AFUA_1G05360)-RELATED"/>
    <property type="match status" value="1"/>
</dbReference>
<dbReference type="InterPro" id="IPR052985">
    <property type="entry name" value="CoA-trans_III_biosynth/detox"/>
</dbReference>
<comment type="similarity">
    <text evidence="1">Belongs to the CoA-transferase III family.</text>
</comment>
<dbReference type="STRING" id="1220162.K1W8J9"/>
<evidence type="ECO:0000256" key="1">
    <source>
        <dbReference type="ARBA" id="ARBA00008383"/>
    </source>
</evidence>
<organism evidence="2 3">
    <name type="scientific">Trichosporon asahii var. asahii (strain CBS 8904)</name>
    <name type="common">Yeast</name>
    <dbReference type="NCBI Taxonomy" id="1220162"/>
    <lineage>
        <taxon>Eukaryota</taxon>
        <taxon>Fungi</taxon>
        <taxon>Dikarya</taxon>
        <taxon>Basidiomycota</taxon>
        <taxon>Agaricomycotina</taxon>
        <taxon>Tremellomycetes</taxon>
        <taxon>Trichosporonales</taxon>
        <taxon>Trichosporonaceae</taxon>
        <taxon>Trichosporon</taxon>
    </lineage>
</organism>
<dbReference type="AlphaFoldDB" id="K1W8J9"/>
<evidence type="ECO:0000313" key="2">
    <source>
        <dbReference type="EMBL" id="EKC97973.1"/>
    </source>
</evidence>
<evidence type="ECO:0000313" key="3">
    <source>
        <dbReference type="Proteomes" id="UP000006757"/>
    </source>
</evidence>
<dbReference type="InterPro" id="IPR003673">
    <property type="entry name" value="CoA-Trfase_fam_III"/>
</dbReference>
<dbReference type="Proteomes" id="UP000006757">
    <property type="component" value="Unassembled WGS sequence"/>
</dbReference>
<sequence length="535" mass="58547">MTISSYSVPAVAREIFDQLLADPRLAIPDDVKAAAADVSFEGSDLPFLCVPFKFAEGIAAVKGLEAAFAIAIGQERFGKSAKAVINTDHAALFTFSGFEASVDGLAPAAAAAKYMRPCDIYHAQKSRYKRLATNIYRTKDGRYVQTHGSLNALPTQTMLGVKPDSDLTEWEDICPIYADAVGKRDSEELDKAINDEYKQAGSVCYTWDEFQALPHGKAIKDCPIYELHRSAGPKVAWPQAKANKVLSGIKVLELTRIIAGPAIGRGLAQHGASVLRITTPTQPDFEYLHLDMSQGKVCAELDLKTAEGKATFEKLVREADVLADGYRPGALERLGFGEESLRKLNEGLILVRENCYGWHGPWAGRSGWQQTADALVGTSRAFGIALGLGEQAVLPLFPTADYGTGQAGVLGVMHALLLRAREGGRFRVDTALAYYNVFVMRLGLLPDEIWEVLKPQAPLQHDWDHGKALPHILPELRKKRPDVFSSEKFWHEIEAESLGQGKKVRTVSPVVQLDAFDVGFDRGVRQNGDDPAEFP</sequence>
<dbReference type="InterPro" id="IPR023606">
    <property type="entry name" value="CoA-Trfase_III_dom_1_sf"/>
</dbReference>
<dbReference type="InParanoid" id="K1W8J9"/>
<dbReference type="eggNOG" id="KOG3957">
    <property type="taxonomic scope" value="Eukaryota"/>
</dbReference>
<dbReference type="OMA" id="GPWSYRS"/>
<gene>
    <name evidence="2" type="ORF">A1Q2_07770</name>
</gene>
<comment type="caution">
    <text evidence="2">The sequence shown here is derived from an EMBL/GenBank/DDBJ whole genome shotgun (WGS) entry which is preliminary data.</text>
</comment>
<name>K1W8J9_TRIAC</name>
<reference evidence="2 3" key="1">
    <citation type="journal article" date="2012" name="Eukaryot. Cell">
        <title>Genome sequence of the Trichosporon asahii environmental strain CBS 8904.</title>
        <authorList>
            <person name="Yang R.Y."/>
            <person name="Li H.T."/>
            <person name="Zhu H."/>
            <person name="Zhou G.P."/>
            <person name="Wang M."/>
            <person name="Wang L."/>
        </authorList>
    </citation>
    <scope>NUCLEOTIDE SEQUENCE [LARGE SCALE GENOMIC DNA]</scope>
    <source>
        <strain evidence="2 3">CBS 8904</strain>
    </source>
</reference>
<dbReference type="EMBL" id="AMBO01000400">
    <property type="protein sequence ID" value="EKC97973.1"/>
    <property type="molecule type" value="Genomic_DNA"/>
</dbReference>
<dbReference type="Gene3D" id="3.40.50.10540">
    <property type="entry name" value="Crotonobetainyl-coa:carnitine coa-transferase, domain 1"/>
    <property type="match status" value="1"/>
</dbReference>
<dbReference type="SUPFAM" id="SSF89796">
    <property type="entry name" value="CoA-transferase family III (CaiB/BaiF)"/>
    <property type="match status" value="2"/>
</dbReference>
<proteinExistence type="inferred from homology"/>
<dbReference type="OrthoDB" id="2308815at2759"/>
<accession>K1W8J9</accession>
<protein>
    <submittedName>
        <fullName evidence="2">Caib baif family enzyme</fullName>
    </submittedName>
</protein>
<dbReference type="HOGENOM" id="CLU_021588_1_1_1"/>
<dbReference type="PANTHER" id="PTHR48229:SF2">
    <property type="entry name" value="CAIB_BAIF FAMILY PROTEIN"/>
    <property type="match status" value="1"/>
</dbReference>
<dbReference type="GO" id="GO:0003824">
    <property type="term" value="F:catalytic activity"/>
    <property type="evidence" value="ECO:0007669"/>
    <property type="project" value="InterPro"/>
</dbReference>
<dbReference type="Pfam" id="PF02515">
    <property type="entry name" value="CoA_transf_3"/>
    <property type="match status" value="1"/>
</dbReference>
<keyword evidence="3" id="KW-1185">Reference proteome</keyword>